<evidence type="ECO:0000313" key="2">
    <source>
        <dbReference type="EMBL" id="AAN44767.1"/>
    </source>
</evidence>
<dbReference type="RefSeq" id="NP_709060.1">
    <property type="nucleotide sequence ID" value="NC_004337.2"/>
</dbReference>
<reference evidence="2" key="2">
    <citation type="submission" date="2011-08" db="EMBL/GenBank/DDBJ databases">
        <authorList>
            <person name="Jin Q."/>
            <person name="Shen Y."/>
            <person name="Wang J.H."/>
            <person name="Liu H."/>
            <person name="Yang J."/>
            <person name="Yang F."/>
            <person name="Zhang X.B."/>
            <person name="Zhang J.Y."/>
            <person name="Yang G.W."/>
            <person name="Wu H.T."/>
            <person name="Dong J."/>
            <person name="Sun L.L."/>
            <person name="Xue Y."/>
            <person name="Zhao A.L."/>
            <person name="Gao Y.S."/>
            <person name="Zhu J.P."/>
            <person name="Chen S.X."/>
            <person name="Yao Z.J."/>
            <person name="Wang Y."/>
            <person name="Lu W.C."/>
            <person name="Qiang B.Q."/>
            <person name="Wen Y.M."/>
            <person name="Hou Y.D."/>
        </authorList>
    </citation>
    <scope>NUCLEOTIDE SEQUENCE</scope>
    <source>
        <strain evidence="2">301</strain>
    </source>
</reference>
<dbReference type="PaxDb" id="198214-SF3303"/>
<gene>
    <name evidence="2" type="ordered locus">SF3303</name>
    <name evidence="3" type="ordered locus">SF3521</name>
</gene>
<accession>A0A0H2V255</accession>
<reference evidence="2 4" key="1">
    <citation type="journal article" date="2002" name="Nucleic Acids Res.">
        <title>Genome sequence of Shigella flexneri 2a: insights into pathogenicity through comparison with genomes of Escherichia coli K12 and O157.</title>
        <authorList>
            <person name="Jin Q."/>
            <person name="Yuan Z."/>
            <person name="Xu J."/>
            <person name="Wang Y."/>
            <person name="Shen Y."/>
            <person name="Lu W."/>
            <person name="Wang J."/>
            <person name="Liu H."/>
            <person name="Yang J."/>
            <person name="Yang F."/>
            <person name="Zhang X."/>
            <person name="Zhang J."/>
            <person name="Yang G."/>
            <person name="Wu H."/>
            <person name="Qu D."/>
            <person name="Dong J."/>
            <person name="Sun L."/>
            <person name="Xue Y."/>
            <person name="Zhao A."/>
            <person name="Gao Y."/>
            <person name="Zhu J."/>
            <person name="Kan B."/>
            <person name="Ding K."/>
            <person name="Chen S."/>
            <person name="Cheng H."/>
            <person name="Yao Z."/>
            <person name="He B."/>
            <person name="Chen R."/>
            <person name="Ma D."/>
            <person name="Qiang B."/>
            <person name="Wen Y."/>
            <person name="Hou Y."/>
            <person name="Yu J."/>
        </authorList>
    </citation>
    <scope>NUCLEOTIDE SEQUENCE [LARGE SCALE GENOMIC DNA]</scope>
    <source>
        <strain evidence="2">301</strain>
        <strain evidence="4">301 / Serotype 2a</strain>
    </source>
</reference>
<name>A0A0H2V255_SHIFL</name>
<organism evidence="2 4">
    <name type="scientific">Shigella flexneri</name>
    <dbReference type="NCBI Taxonomy" id="623"/>
    <lineage>
        <taxon>Bacteria</taxon>
        <taxon>Pseudomonadati</taxon>
        <taxon>Pseudomonadota</taxon>
        <taxon>Gammaproteobacteria</taxon>
        <taxon>Enterobacterales</taxon>
        <taxon>Enterobacteriaceae</taxon>
        <taxon>Shigella</taxon>
    </lineage>
</organism>
<keyword evidence="1" id="KW-0732">Signal</keyword>
<evidence type="ECO:0000313" key="3">
    <source>
        <dbReference type="EMBL" id="AAN44978.1"/>
    </source>
</evidence>
<dbReference type="Proteomes" id="UP000001006">
    <property type="component" value="Chromosome"/>
</dbReference>
<feature type="signal peptide" evidence="1">
    <location>
        <begin position="1"/>
        <end position="20"/>
    </location>
</feature>
<dbReference type="RefSeq" id="NP_709271.1">
    <property type="nucleotide sequence ID" value="NC_004337.2"/>
</dbReference>
<dbReference type="KEGG" id="sfl:SF3303"/>
<protein>
    <submittedName>
        <fullName evidence="2">IS1 encoded protein</fullName>
    </submittedName>
</protein>
<dbReference type="AlphaFoldDB" id="A0A0H2V255"/>
<dbReference type="GeneID" id="1026432"/>
<keyword evidence="4" id="KW-1185">Reference proteome</keyword>
<sequence length="108" mass="11878">MPCFTAMRAEIALMSGSAFAVTHHAFSSGAGRTSDGNGSHASTLKSPSYTKSVSWQHYPFSHHCGALFLLFPVYTQLIATRNRAQKLALLLLIRGWPQTGKRRFPNVL</sequence>
<dbReference type="GeneID" id="1027043"/>
<dbReference type="EMBL" id="AE005674">
    <property type="protein sequence ID" value="AAN44767.1"/>
    <property type="molecule type" value="Genomic_DNA"/>
</dbReference>
<evidence type="ECO:0000313" key="4">
    <source>
        <dbReference type="Proteomes" id="UP000001006"/>
    </source>
</evidence>
<feature type="chain" id="PRO_5014228824" evidence="1">
    <location>
        <begin position="21"/>
        <end position="108"/>
    </location>
</feature>
<dbReference type="EMBL" id="AE005674">
    <property type="protein sequence ID" value="AAN44978.1"/>
    <property type="molecule type" value="Genomic_DNA"/>
</dbReference>
<proteinExistence type="predicted"/>
<dbReference type="PATRIC" id="fig|623.157.peg.871"/>
<dbReference type="KEGG" id="sfl:SF3521"/>
<evidence type="ECO:0000256" key="1">
    <source>
        <dbReference type="SAM" id="SignalP"/>
    </source>
</evidence>
<dbReference type="HOGENOM" id="CLU_2371229_0_0_6"/>